<keyword evidence="10" id="KW-1185">Reference proteome</keyword>
<dbReference type="GO" id="GO:0003735">
    <property type="term" value="F:structural constituent of ribosome"/>
    <property type="evidence" value="ECO:0007669"/>
    <property type="project" value="InterPro"/>
</dbReference>
<dbReference type="Gene3D" id="3.90.79.10">
    <property type="entry name" value="Nucleoside Triphosphate Pyrophosphohydrolase"/>
    <property type="match status" value="1"/>
</dbReference>
<dbReference type="SUPFAM" id="SSF55811">
    <property type="entry name" value="Nudix"/>
    <property type="match status" value="1"/>
</dbReference>
<dbReference type="PANTHER" id="PTHR13124:SF12">
    <property type="entry name" value="LARGE RIBOSOMAL SUBUNIT PROTEIN ML46"/>
    <property type="match status" value="1"/>
</dbReference>
<dbReference type="AlphaFoldDB" id="A0AA38R0Z6"/>
<dbReference type="InterPro" id="IPR021757">
    <property type="entry name" value="Ribosomal_mL46_N"/>
</dbReference>
<dbReference type="InterPro" id="IPR040008">
    <property type="entry name" value="Ribosomal_mL46"/>
</dbReference>
<keyword evidence="3" id="KW-0809">Transit peptide</keyword>
<evidence type="ECO:0000256" key="3">
    <source>
        <dbReference type="ARBA" id="ARBA00022946"/>
    </source>
</evidence>
<comment type="similarity">
    <text evidence="2">Belongs to the mitochondrion-specific ribosomal protein mL46 family.</text>
</comment>
<accession>A0AA38R0Z6</accession>
<dbReference type="Pfam" id="PF11788">
    <property type="entry name" value="MRP-L46"/>
    <property type="match status" value="1"/>
</dbReference>
<comment type="caution">
    <text evidence="9">The sequence shown here is derived from an EMBL/GenBank/DDBJ whole genome shotgun (WGS) entry which is preliminary data.</text>
</comment>
<evidence type="ECO:0000256" key="7">
    <source>
        <dbReference type="ARBA" id="ARBA00035190"/>
    </source>
</evidence>
<reference evidence="9" key="1">
    <citation type="submission" date="2022-07" db="EMBL/GenBank/DDBJ databases">
        <title>Fungi with potential for degradation of polypropylene.</title>
        <authorList>
            <person name="Gostincar C."/>
        </authorList>
    </citation>
    <scope>NUCLEOTIDE SEQUENCE</scope>
    <source>
        <strain evidence="9">EXF-13308</strain>
    </source>
</reference>
<keyword evidence="6" id="KW-0687">Ribonucleoprotein</keyword>
<evidence type="ECO:0000256" key="1">
    <source>
        <dbReference type="ARBA" id="ARBA00004173"/>
    </source>
</evidence>
<dbReference type="InterPro" id="IPR033650">
    <property type="entry name" value="Ribosomal_mL46_NUDIX"/>
</dbReference>
<evidence type="ECO:0000256" key="4">
    <source>
        <dbReference type="ARBA" id="ARBA00022980"/>
    </source>
</evidence>
<evidence type="ECO:0000256" key="2">
    <source>
        <dbReference type="ARBA" id="ARBA00009070"/>
    </source>
</evidence>
<keyword evidence="4" id="KW-0689">Ribosomal protein</keyword>
<dbReference type="GO" id="GO:0005762">
    <property type="term" value="C:mitochondrial large ribosomal subunit"/>
    <property type="evidence" value="ECO:0007669"/>
    <property type="project" value="TreeGrafter"/>
</dbReference>
<proteinExistence type="inferred from homology"/>
<comment type="subcellular location">
    <subcellularLocation>
        <location evidence="1">Mitochondrion</location>
    </subcellularLocation>
</comment>
<dbReference type="GO" id="GO:0005743">
    <property type="term" value="C:mitochondrial inner membrane"/>
    <property type="evidence" value="ECO:0007669"/>
    <property type="project" value="UniProtKB-ARBA"/>
</dbReference>
<evidence type="ECO:0000259" key="8">
    <source>
        <dbReference type="Pfam" id="PF11788"/>
    </source>
</evidence>
<evidence type="ECO:0000256" key="5">
    <source>
        <dbReference type="ARBA" id="ARBA00023128"/>
    </source>
</evidence>
<dbReference type="PANTHER" id="PTHR13124">
    <property type="entry name" value="39S RIBOSOMAL PROTEIN L46, MITOCHONDRIAL PRECURSOR-RELATED"/>
    <property type="match status" value="1"/>
</dbReference>
<protein>
    <recommendedName>
        <fullName evidence="7">Large ribosomal subunit protein mL46</fullName>
    </recommendedName>
</protein>
<sequence length="347" mass="39064">MSASSRGSRAALPLLRRQSPRICSQCARGQFSFPARAYSAASAAVEAGVTTPPLEPTASSSPSPVPFTRAVYRIKSGIILSRPPLLTRKLTPFESAFFLYQKRLNERLTAPFSKKFYFKKDTALDLDWKIKVRERGTVGKEVGRYSGVGRNAWDDEVLVGSELADQDRVRETLLRDAELRVSEDGEELSAEDRVRVEQPMPRETEADRTNDVRRLDRKLDRTLYLVVKGSDDTWGFPADDVRTDENLHEAAARVLAESAGVNMNTWIVGRAPIGHLINKPVFKEDGTTLQRRGDKIFFLKGRIMAGQADLTDNTQGLVDFKWLTGEELEKELTPHYFQSIRNTMAER</sequence>
<feature type="domain" description="Large ribosomal subunit protein mL46 N-terminal" evidence="8">
    <location>
        <begin position="72"/>
        <end position="207"/>
    </location>
</feature>
<evidence type="ECO:0000256" key="6">
    <source>
        <dbReference type="ARBA" id="ARBA00023274"/>
    </source>
</evidence>
<evidence type="ECO:0000313" key="10">
    <source>
        <dbReference type="Proteomes" id="UP001174694"/>
    </source>
</evidence>
<evidence type="ECO:0000313" key="9">
    <source>
        <dbReference type="EMBL" id="KAJ9131162.1"/>
    </source>
</evidence>
<dbReference type="CDD" id="cd04661">
    <property type="entry name" value="NUDIX_MRP_L46"/>
    <property type="match status" value="1"/>
</dbReference>
<organism evidence="9 10">
    <name type="scientific">Pleurostoma richardsiae</name>
    <dbReference type="NCBI Taxonomy" id="41990"/>
    <lineage>
        <taxon>Eukaryota</taxon>
        <taxon>Fungi</taxon>
        <taxon>Dikarya</taxon>
        <taxon>Ascomycota</taxon>
        <taxon>Pezizomycotina</taxon>
        <taxon>Sordariomycetes</taxon>
        <taxon>Sordariomycetidae</taxon>
        <taxon>Calosphaeriales</taxon>
        <taxon>Pleurostomataceae</taxon>
        <taxon>Pleurostoma</taxon>
    </lineage>
</organism>
<keyword evidence="5" id="KW-0496">Mitochondrion</keyword>
<dbReference type="Proteomes" id="UP001174694">
    <property type="component" value="Unassembled WGS sequence"/>
</dbReference>
<gene>
    <name evidence="9" type="ORF">NKR23_g11829</name>
</gene>
<dbReference type="FunFam" id="3.90.79.10:FF:000018">
    <property type="entry name" value="39S ribosomal protein L46, mitochondrial"/>
    <property type="match status" value="1"/>
</dbReference>
<name>A0AA38R0Z6_9PEZI</name>
<dbReference type="InterPro" id="IPR015797">
    <property type="entry name" value="NUDIX_hydrolase-like_dom_sf"/>
</dbReference>
<dbReference type="EMBL" id="JANBVO010000071">
    <property type="protein sequence ID" value="KAJ9131162.1"/>
    <property type="molecule type" value="Genomic_DNA"/>
</dbReference>